<evidence type="ECO:0000256" key="4">
    <source>
        <dbReference type="SAM" id="MobiDB-lite"/>
    </source>
</evidence>
<dbReference type="InterPro" id="IPR011047">
    <property type="entry name" value="Quinoprotein_ADH-like_sf"/>
</dbReference>
<evidence type="ECO:0000313" key="6">
    <source>
        <dbReference type="EMBL" id="KAL3497326.1"/>
    </source>
</evidence>
<name>A0ABD2XSD0_9GENT</name>
<protein>
    <recommendedName>
        <fullName evidence="5">CTLH domain-containing protein</fullName>
    </recommendedName>
</protein>
<evidence type="ECO:0000256" key="2">
    <source>
        <dbReference type="ARBA" id="ARBA00022737"/>
    </source>
</evidence>
<evidence type="ECO:0000256" key="3">
    <source>
        <dbReference type="PROSITE-ProRule" id="PRU00221"/>
    </source>
</evidence>
<keyword evidence="1 3" id="KW-0853">WD repeat</keyword>
<reference evidence="6 7" key="1">
    <citation type="submission" date="2024-11" db="EMBL/GenBank/DDBJ databases">
        <title>A near-complete genome assembly of Cinchona calisaya.</title>
        <authorList>
            <person name="Lian D.C."/>
            <person name="Zhao X.W."/>
            <person name="Wei L."/>
        </authorList>
    </citation>
    <scope>NUCLEOTIDE SEQUENCE [LARGE SCALE GENOMIC DNA]</scope>
    <source>
        <tissue evidence="6">Nenye</tissue>
    </source>
</reference>
<dbReference type="Gene3D" id="2.130.10.10">
    <property type="entry name" value="YVTN repeat-like/Quinoprotein amine dehydrogenase"/>
    <property type="match status" value="5"/>
</dbReference>
<dbReference type="PROSITE" id="PS50896">
    <property type="entry name" value="LISH"/>
    <property type="match status" value="2"/>
</dbReference>
<keyword evidence="2" id="KW-0677">Repeat</keyword>
<dbReference type="PROSITE" id="PS50294">
    <property type="entry name" value="WD_REPEATS_REGION"/>
    <property type="match status" value="2"/>
</dbReference>
<dbReference type="InterPro" id="IPR001680">
    <property type="entry name" value="WD40_rpt"/>
</dbReference>
<dbReference type="InterPro" id="IPR054080">
    <property type="entry name" value="TPR1-like_2nd"/>
</dbReference>
<feature type="region of interest" description="Disordered" evidence="4">
    <location>
        <begin position="1124"/>
        <end position="1152"/>
    </location>
</feature>
<dbReference type="EMBL" id="JBJUIK010000017">
    <property type="protein sequence ID" value="KAL3497326.1"/>
    <property type="molecule type" value="Genomic_DNA"/>
</dbReference>
<feature type="repeat" description="WD" evidence="3">
    <location>
        <begin position="1777"/>
        <end position="1818"/>
    </location>
</feature>
<feature type="domain" description="CTLH" evidence="5">
    <location>
        <begin position="957"/>
        <end position="1014"/>
    </location>
</feature>
<accession>A0ABD2XSD0</accession>
<dbReference type="InterPro" id="IPR015943">
    <property type="entry name" value="WD40/YVTN_repeat-like_dom_sf"/>
</dbReference>
<comment type="caution">
    <text evidence="6">The sequence shown here is derived from an EMBL/GenBank/DDBJ whole genome shotgun (WGS) entry which is preliminary data.</text>
</comment>
<dbReference type="InterPro" id="IPR006594">
    <property type="entry name" value="LisH"/>
</dbReference>
<dbReference type="InterPro" id="IPR027728">
    <property type="entry name" value="Topless_fam"/>
</dbReference>
<dbReference type="InterPro" id="IPR054532">
    <property type="entry name" value="TPL_SMU1_LisH-like"/>
</dbReference>
<dbReference type="PROSITE" id="PS50897">
    <property type="entry name" value="CTLH"/>
    <property type="match status" value="2"/>
</dbReference>
<dbReference type="PROSITE" id="PS00678">
    <property type="entry name" value="WD_REPEATS_1"/>
    <property type="match status" value="2"/>
</dbReference>
<gene>
    <name evidence="6" type="ORF">ACH5RR_040058</name>
</gene>
<dbReference type="Pfam" id="PF21359">
    <property type="entry name" value="zf_topless"/>
    <property type="match status" value="2"/>
</dbReference>
<feature type="repeat" description="WD" evidence="3">
    <location>
        <begin position="1329"/>
        <end position="1372"/>
    </location>
</feature>
<dbReference type="SMART" id="SM00320">
    <property type="entry name" value="WD40"/>
    <property type="match status" value="15"/>
</dbReference>
<organism evidence="6 7">
    <name type="scientific">Cinchona calisaya</name>
    <dbReference type="NCBI Taxonomy" id="153742"/>
    <lineage>
        <taxon>Eukaryota</taxon>
        <taxon>Viridiplantae</taxon>
        <taxon>Streptophyta</taxon>
        <taxon>Embryophyta</taxon>
        <taxon>Tracheophyta</taxon>
        <taxon>Spermatophyta</taxon>
        <taxon>Magnoliopsida</taxon>
        <taxon>eudicotyledons</taxon>
        <taxon>Gunneridae</taxon>
        <taxon>Pentapetalae</taxon>
        <taxon>asterids</taxon>
        <taxon>lamiids</taxon>
        <taxon>Gentianales</taxon>
        <taxon>Rubiaceae</taxon>
        <taxon>Cinchonoideae</taxon>
        <taxon>Cinchoneae</taxon>
        <taxon>Cinchona</taxon>
    </lineage>
</organism>
<dbReference type="InterPro" id="IPR019775">
    <property type="entry name" value="WD40_repeat_CS"/>
</dbReference>
<evidence type="ECO:0000256" key="1">
    <source>
        <dbReference type="ARBA" id="ARBA00022574"/>
    </source>
</evidence>
<evidence type="ECO:0000313" key="7">
    <source>
        <dbReference type="Proteomes" id="UP001630127"/>
    </source>
</evidence>
<dbReference type="InterPro" id="IPR011044">
    <property type="entry name" value="Quino_amine_DH_bsu"/>
</dbReference>
<feature type="domain" description="CTLH" evidence="5">
    <location>
        <begin position="33"/>
        <end position="91"/>
    </location>
</feature>
<dbReference type="PROSITE" id="PS50082">
    <property type="entry name" value="WD_REPEATS_2"/>
    <property type="match status" value="3"/>
</dbReference>
<evidence type="ECO:0000259" key="5">
    <source>
        <dbReference type="PROSITE" id="PS50897"/>
    </source>
</evidence>
<dbReference type="Pfam" id="PF17814">
    <property type="entry name" value="LisH_TPL"/>
    <property type="match status" value="1"/>
</dbReference>
<dbReference type="Pfam" id="PF00400">
    <property type="entry name" value="WD40"/>
    <property type="match status" value="5"/>
</dbReference>
<feature type="repeat" description="WD" evidence="3">
    <location>
        <begin position="725"/>
        <end position="758"/>
    </location>
</feature>
<dbReference type="SUPFAM" id="SSF50998">
    <property type="entry name" value="Quinoprotein alcohol dehydrogenase-like"/>
    <property type="match status" value="2"/>
</dbReference>
<dbReference type="SMART" id="SM00667">
    <property type="entry name" value="LisH"/>
    <property type="match status" value="2"/>
</dbReference>
<dbReference type="InterPro" id="IPR006595">
    <property type="entry name" value="CTLH_C"/>
</dbReference>
<dbReference type="PANTHER" id="PTHR44083">
    <property type="entry name" value="TOPLESS-RELATED PROTEIN 1-RELATED"/>
    <property type="match status" value="1"/>
</dbReference>
<dbReference type="InterPro" id="IPR048419">
    <property type="entry name" value="Topless_Znf"/>
</dbReference>
<dbReference type="SMART" id="SM00668">
    <property type="entry name" value="CTLH"/>
    <property type="match status" value="2"/>
</dbReference>
<proteinExistence type="predicted"/>
<sequence>MSGDREILFLIRQFCDEGNLQKTLHMLEQETGFFFDMKYFEELLMTGNWHLAESYLSGFTRIDSNLFSMKMYFEIRKQKFFEALEKHDSAMALDILSKDMKVFAPSNEMLYKEMASLLTMDDFRNHQSLSAYGDSISSRRRLVDQIKLLMEANPQFQRKLEFPELEKSRLRRLISQGLNWQHSQRAHHRAEPQINTFFSDHNCSGQLKEQIPLPFQVMSIPILPFVGNGPPSILPESRIPGIAVNLGNQNNLDATLEGIKDSCNASRIGSRTSPDKMVLDIKVPEDLPKTVERCIDMHHSPTSMDFHPYKDTLLLVLKTIWLLIRTLNGQIDAHSGAVNDLAFSSPYEQLLVITCGEDKFIQFLFSTSTNGEIKAWLFDNTGPSVVFDAPGHSCVRMAYSADGKRLFSCGTNKDGDSYMVEWNDTEGYLTRIYHELGKSSAGIVQFSISRNRFLVAGDGHLIKFWEVDNVKLLAVVDANGGLPANPYVCFNKEGTLLAVSADDNKIKILANDVGSQMLQSSAFCSVDSTGYFSKSSQKEKNRTDVLMLELNKFLNTREYSSITQVSHCQSVSLPSEVKTNMICRLVYTNTGNGILALSAEGVHLYWKWPGNQYKNHLVTTNHAPQLWQPRSGLMMINDLNDDPLQLVTPCFALSKNDSYILSTSGKTVSLFNMVTFEKIRSCLLSPSAATCIAFYPSDYNIVAIGMDDSTILICNVREFEFMHRLSGHLKRISGLAFSNTLKVLISSSVDAQIILWDVIMWEKKKSISLQICVGWWMPSATSEAKVQFHRNQKHFLSVHETQLAIFDAINMECLVQWTNGDFRARILHGTFSCDGKLVYAVMINGIVMILSSSDLIPRVQIDPSVYLPPNIGSLVYPVVVAAHPHKPSQIALGLTQSIDETAADLKRVINSCCVLFLNNTKKKNSYCKDLLFLIRQFCDEEKLQKTAHMLEQETGCFFDMNYFEELVMTGNWSEAEKYLSGFTGVEDNKYSMKMYFEIRKQKFFETLDKHDVTMALDILLKDLKVFAASNEELYKEMTLLLTMDDFRTHHSLSSYGNVISARRQMMDEIKLIIEANPLLNIKIEFPRIENSRLRRLINQSLNWQHIKCAYPQPEPRIESLFSDHKCSGESNEQNPLPSEVMSPLSGKSVGCPSESRISTGSINLRNQNNLAMTLEGVKDSGNVFQISSRMSLDKMVSHTPMQGQELKLSLLDEIPRTVERCMDMSSSPTCLDFHPAKQTLLLVGSSIGDVEMWDITSEVKLFRNAFMIWKREAISVLFLTDLDKDPHMSVNRALWSPDGSIFGVAYSKHIVQLYSYHAITNYTEKKLEIDAHLGGVNDLAFSSPYDQLLVITCGEDKFIQVWDSESGSKQYTLEGHDAPVYSICPHVKEDIHVLFSTSTNGEIRVWLFENMGPKVVYDTPGSSCMRMAYSADGRRLFSCGTNKDGDSFLVEWNDTEGYVTRTYHGLGKAATGIVQFSTSRNQFLVAGDEHLIKVWDMDDAQILTVVDADGDLPATPYICFNKEGTLLAAFADENKIKILANAIGRQLLQTSNGGSFDSTRYLSESFQKLGIRPTSTSAGVRTQDKSILMEEKMKPQVPLELNKVFNSQKCSKILQVSSCQSLRLPFEVKTSKICRLIYTNAGNGIFALAADGIHLPWRWSANQCNNFGKATTDHAPQLFKPRNGYLMMNELADDNLKLISPCFALSKNDSYLLSASGKMVSLFNTMTFKRMRSFLTPPPAATCMAFYPPDNNILSIGMDDSTILIYNIRLKEVISRLTGHLKRITGLAFSDTLKILVSSAVDAQIILWDSTKWEKVYSISLQIPIGWLPSETSETNVQFHQDQKHFLAVHETQLAIYEATNLKSVNQWMIGDFCARILCATFSCDNQLVYAVMRDGIVMILKASDLGPRLEIDPSVYLPPNVSSRVQPIVVAAHPQKPNQFALGLSDGGVVIVEPSKSQGQWILSPPVDNGFAAK</sequence>
<dbReference type="PANTHER" id="PTHR44083:SF22">
    <property type="entry name" value="PROTEIN TPR3-LIKE"/>
    <property type="match status" value="1"/>
</dbReference>
<dbReference type="Pfam" id="PF21889">
    <property type="entry name" value="TPR1-like_2nd"/>
    <property type="match status" value="2"/>
</dbReference>
<keyword evidence="7" id="KW-1185">Reference proteome</keyword>
<dbReference type="Proteomes" id="UP001630127">
    <property type="component" value="Unassembled WGS sequence"/>
</dbReference>
<dbReference type="SUPFAM" id="SSF50969">
    <property type="entry name" value="YVTN repeat-like/Quinoprotein amine dehydrogenase"/>
    <property type="match status" value="1"/>
</dbReference>